<keyword evidence="3 5" id="KW-0378">Hydrolase</keyword>
<dbReference type="RefSeq" id="WP_344486585.1">
    <property type="nucleotide sequence ID" value="NZ_BAAAQF010000007.1"/>
</dbReference>
<feature type="domain" description="Peptidase S8/S53" evidence="9">
    <location>
        <begin position="58"/>
        <end position="307"/>
    </location>
</feature>
<evidence type="ECO:0000313" key="11">
    <source>
        <dbReference type="Proteomes" id="UP001499851"/>
    </source>
</evidence>
<gene>
    <name evidence="10" type="ORF">GCM10009830_24530</name>
</gene>
<dbReference type="PRINTS" id="PR00723">
    <property type="entry name" value="SUBTILISIN"/>
</dbReference>
<name>A0ABN2GU41_9ACTN</name>
<keyword evidence="11" id="KW-1185">Reference proteome</keyword>
<evidence type="ECO:0000313" key="10">
    <source>
        <dbReference type="EMBL" id="GAA1676865.1"/>
    </source>
</evidence>
<dbReference type="PANTHER" id="PTHR43806:SF11">
    <property type="entry name" value="CEREVISIN-RELATED"/>
    <property type="match status" value="1"/>
</dbReference>
<feature type="signal peptide" evidence="8">
    <location>
        <begin position="1"/>
        <end position="30"/>
    </location>
</feature>
<dbReference type="InterPro" id="IPR050131">
    <property type="entry name" value="Peptidase_S8_subtilisin-like"/>
</dbReference>
<comment type="caution">
    <text evidence="10">The sequence shown here is derived from an EMBL/GenBank/DDBJ whole genome shotgun (WGS) entry which is preliminary data.</text>
</comment>
<evidence type="ECO:0000256" key="4">
    <source>
        <dbReference type="ARBA" id="ARBA00022825"/>
    </source>
</evidence>
<keyword evidence="7" id="KW-0472">Membrane</keyword>
<keyword evidence="4 5" id="KW-0720">Serine protease</keyword>
<evidence type="ECO:0000256" key="2">
    <source>
        <dbReference type="ARBA" id="ARBA00022670"/>
    </source>
</evidence>
<feature type="active site" description="Charge relay system" evidence="5">
    <location>
        <position position="103"/>
    </location>
</feature>
<dbReference type="Pfam" id="PF00082">
    <property type="entry name" value="Peptidase_S8"/>
    <property type="match status" value="1"/>
</dbReference>
<feature type="region of interest" description="Disordered" evidence="6">
    <location>
        <begin position="328"/>
        <end position="371"/>
    </location>
</feature>
<dbReference type="InterPro" id="IPR023827">
    <property type="entry name" value="Peptidase_S8_Asp-AS"/>
</dbReference>
<dbReference type="PROSITE" id="PS00136">
    <property type="entry name" value="SUBTILASE_ASP"/>
    <property type="match status" value="1"/>
</dbReference>
<protein>
    <recommendedName>
        <fullName evidence="9">Peptidase S8/S53 domain-containing protein</fullName>
    </recommendedName>
</protein>
<feature type="compositionally biased region" description="Low complexity" evidence="6">
    <location>
        <begin position="350"/>
        <end position="368"/>
    </location>
</feature>
<dbReference type="InterPro" id="IPR036852">
    <property type="entry name" value="Peptidase_S8/S53_dom_sf"/>
</dbReference>
<feature type="chain" id="PRO_5045634334" description="Peptidase S8/S53 domain-containing protein" evidence="8">
    <location>
        <begin position="31"/>
        <end position="410"/>
    </location>
</feature>
<feature type="transmembrane region" description="Helical" evidence="7">
    <location>
        <begin position="375"/>
        <end position="398"/>
    </location>
</feature>
<feature type="active site" description="Charge relay system" evidence="5">
    <location>
        <position position="67"/>
    </location>
</feature>
<dbReference type="InterPro" id="IPR000209">
    <property type="entry name" value="Peptidase_S8/S53_dom"/>
</dbReference>
<accession>A0ABN2GU41</accession>
<dbReference type="PROSITE" id="PS51892">
    <property type="entry name" value="SUBTILASE"/>
    <property type="match status" value="1"/>
</dbReference>
<keyword evidence="7" id="KW-1133">Transmembrane helix</keyword>
<keyword evidence="8" id="KW-0732">Signal</keyword>
<keyword evidence="2 5" id="KW-0645">Protease</keyword>
<dbReference type="InterPro" id="IPR015500">
    <property type="entry name" value="Peptidase_S8_subtilisin-rel"/>
</dbReference>
<dbReference type="Proteomes" id="UP001499851">
    <property type="component" value="Unassembled WGS sequence"/>
</dbReference>
<evidence type="ECO:0000256" key="8">
    <source>
        <dbReference type="SAM" id="SignalP"/>
    </source>
</evidence>
<feature type="active site" description="Charge relay system" evidence="5">
    <location>
        <position position="263"/>
    </location>
</feature>
<evidence type="ECO:0000259" key="9">
    <source>
        <dbReference type="Pfam" id="PF00082"/>
    </source>
</evidence>
<evidence type="ECO:0000256" key="6">
    <source>
        <dbReference type="SAM" id="MobiDB-lite"/>
    </source>
</evidence>
<dbReference type="Gene3D" id="3.40.50.200">
    <property type="entry name" value="Peptidase S8/S53 domain"/>
    <property type="match status" value="1"/>
</dbReference>
<evidence type="ECO:0000256" key="5">
    <source>
        <dbReference type="PROSITE-ProRule" id="PRU01240"/>
    </source>
</evidence>
<comment type="similarity">
    <text evidence="1 5">Belongs to the peptidase S8 family.</text>
</comment>
<evidence type="ECO:0000256" key="1">
    <source>
        <dbReference type="ARBA" id="ARBA00011073"/>
    </source>
</evidence>
<proteinExistence type="inferred from homology"/>
<dbReference type="SUPFAM" id="SSF52743">
    <property type="entry name" value="Subtilisin-like"/>
    <property type="match status" value="1"/>
</dbReference>
<evidence type="ECO:0000256" key="7">
    <source>
        <dbReference type="SAM" id="Phobius"/>
    </source>
</evidence>
<evidence type="ECO:0000256" key="3">
    <source>
        <dbReference type="ARBA" id="ARBA00022801"/>
    </source>
</evidence>
<keyword evidence="7" id="KW-0812">Transmembrane</keyword>
<dbReference type="PANTHER" id="PTHR43806">
    <property type="entry name" value="PEPTIDASE S8"/>
    <property type="match status" value="1"/>
</dbReference>
<organism evidence="10 11">
    <name type="scientific">Glycomyces endophyticus</name>
    <dbReference type="NCBI Taxonomy" id="480996"/>
    <lineage>
        <taxon>Bacteria</taxon>
        <taxon>Bacillati</taxon>
        <taxon>Actinomycetota</taxon>
        <taxon>Actinomycetes</taxon>
        <taxon>Glycomycetales</taxon>
        <taxon>Glycomycetaceae</taxon>
        <taxon>Glycomyces</taxon>
    </lineage>
</organism>
<dbReference type="EMBL" id="BAAAQF010000007">
    <property type="protein sequence ID" value="GAA1676865.1"/>
    <property type="molecule type" value="Genomic_DNA"/>
</dbReference>
<sequence length="410" mass="41818">MTTPLNTARLAIGIAASVVAITAVPHAALADEELDLYAENAWVVDQTGAEAAWETTTGEGVTVAVVDTGIAEEHPFLEDKSILDGKSFMGDDEANARVDTDGHGTGVSAAVLFAAPEATILPVRVGSTSADIGFGTGVTQIDIDGIRWAADNAADVIVIPWGEVTQAEPNPEFLEVVQYAIDKDAVVIAAGGNDPELDQVPNPASFPGVVAVSGTDRSGDAWSTSTTGPQITLAGPADTMLFPIPQIADFGDEDLYFEAAGTSAAAGVVAGVAALVRAAHPDLDASNVLQRLIATADDHGQARTDTLGFGAIDADRAVNATDVETVTENPLGYPLGSAGASDASEDPASSEEGSAAPATTGEPAAAGTDSGQDELMPVVLTAAVVVLLAAAVSVWLVLRSRQRKTVQPWQ</sequence>
<reference evidence="10 11" key="1">
    <citation type="journal article" date="2019" name="Int. J. Syst. Evol. Microbiol.">
        <title>The Global Catalogue of Microorganisms (GCM) 10K type strain sequencing project: providing services to taxonomists for standard genome sequencing and annotation.</title>
        <authorList>
            <consortium name="The Broad Institute Genomics Platform"/>
            <consortium name="The Broad Institute Genome Sequencing Center for Infectious Disease"/>
            <person name="Wu L."/>
            <person name="Ma J."/>
        </authorList>
    </citation>
    <scope>NUCLEOTIDE SEQUENCE [LARGE SCALE GENOMIC DNA]</scope>
    <source>
        <strain evidence="10 11">JCM 16001</strain>
    </source>
</reference>